<evidence type="ECO:0000256" key="2">
    <source>
        <dbReference type="ARBA" id="ARBA00022741"/>
    </source>
</evidence>
<organism evidence="5 6">
    <name type="scientific">Commensalibacter intestini</name>
    <dbReference type="NCBI Taxonomy" id="479936"/>
    <lineage>
        <taxon>Bacteria</taxon>
        <taxon>Pseudomonadati</taxon>
        <taxon>Pseudomonadota</taxon>
        <taxon>Alphaproteobacteria</taxon>
        <taxon>Acetobacterales</taxon>
        <taxon>Acetobacteraceae</taxon>
    </lineage>
</organism>
<dbReference type="PANTHER" id="PTHR42781:SF4">
    <property type="entry name" value="SPERMIDINE_PUTRESCINE IMPORT ATP-BINDING PROTEIN POTA"/>
    <property type="match status" value="1"/>
</dbReference>
<dbReference type="Gene3D" id="3.40.50.300">
    <property type="entry name" value="P-loop containing nucleotide triphosphate hydrolases"/>
    <property type="match status" value="1"/>
</dbReference>
<dbReference type="GO" id="GO:0016887">
    <property type="term" value="F:ATP hydrolysis activity"/>
    <property type="evidence" value="ECO:0007669"/>
    <property type="project" value="InterPro"/>
</dbReference>
<evidence type="ECO:0000256" key="3">
    <source>
        <dbReference type="ARBA" id="ARBA00022840"/>
    </source>
</evidence>
<keyword evidence="1" id="KW-0813">Transport</keyword>
<dbReference type="GO" id="GO:0005524">
    <property type="term" value="F:ATP binding"/>
    <property type="evidence" value="ECO:0007669"/>
    <property type="project" value="UniProtKB-KW"/>
</dbReference>
<evidence type="ECO:0000259" key="4">
    <source>
        <dbReference type="PROSITE" id="PS50893"/>
    </source>
</evidence>
<dbReference type="PROSITE" id="PS00211">
    <property type="entry name" value="ABC_TRANSPORTER_1"/>
    <property type="match status" value="1"/>
</dbReference>
<evidence type="ECO:0000313" key="5">
    <source>
        <dbReference type="EMBL" id="OUI78785.1"/>
    </source>
</evidence>
<dbReference type="InterPro" id="IPR050093">
    <property type="entry name" value="ABC_SmlMolc_Importer"/>
</dbReference>
<keyword evidence="6" id="KW-1185">Reference proteome</keyword>
<dbReference type="AlphaFoldDB" id="A0A251ZVT4"/>
<comment type="caution">
    <text evidence="5">The sequence shown here is derived from an EMBL/GenBank/DDBJ whole genome shotgun (WGS) entry which is preliminary data.</text>
</comment>
<dbReference type="SMART" id="SM00382">
    <property type="entry name" value="AAA"/>
    <property type="match status" value="1"/>
</dbReference>
<dbReference type="PANTHER" id="PTHR42781">
    <property type="entry name" value="SPERMIDINE/PUTRESCINE IMPORT ATP-BINDING PROTEIN POTA"/>
    <property type="match status" value="1"/>
</dbReference>
<evidence type="ECO:0000256" key="1">
    <source>
        <dbReference type="ARBA" id="ARBA00022448"/>
    </source>
</evidence>
<dbReference type="EMBL" id="JOPB01000005">
    <property type="protein sequence ID" value="OUI78785.1"/>
    <property type="molecule type" value="Genomic_DNA"/>
</dbReference>
<dbReference type="PROSITE" id="PS50893">
    <property type="entry name" value="ABC_TRANSPORTER_2"/>
    <property type="match status" value="1"/>
</dbReference>
<keyword evidence="3" id="KW-0067">ATP-binding</keyword>
<evidence type="ECO:0000313" key="6">
    <source>
        <dbReference type="Proteomes" id="UP000194946"/>
    </source>
</evidence>
<dbReference type="Pfam" id="PF00005">
    <property type="entry name" value="ABC_tran"/>
    <property type="match status" value="1"/>
</dbReference>
<dbReference type="InterPro" id="IPR017871">
    <property type="entry name" value="ABC_transporter-like_CS"/>
</dbReference>
<feature type="domain" description="ABC transporter" evidence="4">
    <location>
        <begin position="2"/>
        <end position="223"/>
    </location>
</feature>
<name>A0A251ZVT4_9PROT</name>
<protein>
    <submittedName>
        <fullName evidence="5">Molybdenum ABC transporter ATPase</fullName>
    </submittedName>
</protein>
<accession>A0A251ZVT4</accession>
<dbReference type="SUPFAM" id="SSF52540">
    <property type="entry name" value="P-loop containing nucleoside triphosphate hydrolases"/>
    <property type="match status" value="1"/>
</dbReference>
<keyword evidence="2" id="KW-0547">Nucleotide-binding</keyword>
<dbReference type="InterPro" id="IPR003439">
    <property type="entry name" value="ABC_transporter-like_ATP-bd"/>
</dbReference>
<reference evidence="6" key="1">
    <citation type="submission" date="2014-06" db="EMBL/GenBank/DDBJ databases">
        <authorList>
            <person name="Winans N.J."/>
            <person name="Newell P.D."/>
            <person name="Douglas A.E."/>
        </authorList>
    </citation>
    <scope>NUCLEOTIDE SEQUENCE [LARGE SCALE GENOMIC DNA]</scope>
    <source>
        <strain evidence="6">DmL_052</strain>
    </source>
</reference>
<dbReference type="InterPro" id="IPR027417">
    <property type="entry name" value="P-loop_NTPase"/>
</dbReference>
<dbReference type="InterPro" id="IPR003593">
    <property type="entry name" value="AAA+_ATPase"/>
</dbReference>
<dbReference type="Proteomes" id="UP000194946">
    <property type="component" value="Unassembled WGS sequence"/>
</dbReference>
<gene>
    <name evidence="5" type="ORF">HK18_07860</name>
</gene>
<sequence>MNFNWNIQKTLLTPQRSFQLTLEYASSCQSVAIFGPSGAGKTTLIKMIAGLVTPDTGFINIGDRIFFDEIQQINLKPQQRNLAYFFQAYSLFPHLTVQQNISFSLKRGIFNPTKHQFSKEVAGLLERFELSHLAHQYPHELSGGQQQRVALARALITKPKLLLLDEPFSMLDYQLRQRLRMEIKNIQQQIDCLLLIISHDPEDIDFFADEVLFLEDGQLKNKA</sequence>
<proteinExistence type="predicted"/>